<dbReference type="GeneID" id="115756652"/>
<gene>
    <name evidence="2" type="primary">LOC115756652</name>
</gene>
<protein>
    <submittedName>
        <fullName evidence="2">Disease resistance protein L6-like</fullName>
    </submittedName>
</protein>
<reference evidence="2" key="1">
    <citation type="submission" date="2025-08" db="UniProtKB">
        <authorList>
            <consortium name="RefSeq"/>
        </authorList>
    </citation>
    <scope>IDENTIFICATION</scope>
    <source>
        <tissue evidence="2">Leaf</tissue>
    </source>
</reference>
<accession>A0ABM3H631</accession>
<keyword evidence="1" id="KW-1185">Reference proteome</keyword>
<name>A0ABM3H631_9MYRT</name>
<dbReference type="RefSeq" id="XP_048132059.1">
    <property type="nucleotide sequence ID" value="XM_048276102.1"/>
</dbReference>
<sequence>MPPVKIGGENMLWMHKMLKRLSRTMHQKGTNYPESRSRRYMNVTDLEEFNEKEGKEEVEALCFDLKTRHSPTFNETVFKSMPNIVFLKLDRASMTGNFANVFPKLRWLRWQGCPRDFKAAEFILTKLVILDLSWNKVTDDWGGWRLMKVVFYLQL</sequence>
<proteinExistence type="predicted"/>
<dbReference type="SUPFAM" id="SSF52047">
    <property type="entry name" value="RNI-like"/>
    <property type="match status" value="1"/>
</dbReference>
<dbReference type="InterPro" id="IPR032675">
    <property type="entry name" value="LRR_dom_sf"/>
</dbReference>
<evidence type="ECO:0000313" key="1">
    <source>
        <dbReference type="Proteomes" id="UP000827889"/>
    </source>
</evidence>
<organism evidence="1 2">
    <name type="scientific">Rhodamnia argentea</name>
    <dbReference type="NCBI Taxonomy" id="178133"/>
    <lineage>
        <taxon>Eukaryota</taxon>
        <taxon>Viridiplantae</taxon>
        <taxon>Streptophyta</taxon>
        <taxon>Embryophyta</taxon>
        <taxon>Tracheophyta</taxon>
        <taxon>Spermatophyta</taxon>
        <taxon>Magnoliopsida</taxon>
        <taxon>eudicotyledons</taxon>
        <taxon>Gunneridae</taxon>
        <taxon>Pentapetalae</taxon>
        <taxon>rosids</taxon>
        <taxon>malvids</taxon>
        <taxon>Myrtales</taxon>
        <taxon>Myrtaceae</taxon>
        <taxon>Myrtoideae</taxon>
        <taxon>Myrteae</taxon>
        <taxon>Australasian group</taxon>
        <taxon>Rhodamnia</taxon>
    </lineage>
</organism>
<evidence type="ECO:0000313" key="2">
    <source>
        <dbReference type="RefSeq" id="XP_048132059.1"/>
    </source>
</evidence>
<dbReference type="Proteomes" id="UP000827889">
    <property type="component" value="Chromosome 3"/>
</dbReference>
<dbReference type="Gene3D" id="3.80.10.10">
    <property type="entry name" value="Ribonuclease Inhibitor"/>
    <property type="match status" value="1"/>
</dbReference>